<dbReference type="PANTHER" id="PTHR43581:SF4">
    <property type="entry name" value="ATP_GTP PHOSPHATASE"/>
    <property type="match status" value="1"/>
</dbReference>
<dbReference type="PANTHER" id="PTHR43581">
    <property type="entry name" value="ATP/GTP PHOSPHATASE"/>
    <property type="match status" value="1"/>
</dbReference>
<dbReference type="InterPro" id="IPR003959">
    <property type="entry name" value="ATPase_AAA_core"/>
</dbReference>
<dbReference type="InterPro" id="IPR051396">
    <property type="entry name" value="Bact_Antivir_Def_Nuclease"/>
</dbReference>
<evidence type="ECO:0000259" key="1">
    <source>
        <dbReference type="Pfam" id="PF13304"/>
    </source>
</evidence>
<dbReference type="Gene3D" id="3.40.50.300">
    <property type="entry name" value="P-loop containing nucleotide triphosphate hydrolases"/>
    <property type="match status" value="1"/>
</dbReference>
<name>A0A1H3GNT6_9GAMM</name>
<organism evidence="3 4">
    <name type="scientific">Aidingimonas halophila</name>
    <dbReference type="NCBI Taxonomy" id="574349"/>
    <lineage>
        <taxon>Bacteria</taxon>
        <taxon>Pseudomonadati</taxon>
        <taxon>Pseudomonadota</taxon>
        <taxon>Gammaproteobacteria</taxon>
        <taxon>Oceanospirillales</taxon>
        <taxon>Halomonadaceae</taxon>
        <taxon>Aidingimonas</taxon>
    </lineage>
</organism>
<dbReference type="SUPFAM" id="SSF52540">
    <property type="entry name" value="P-loop containing nucleoside triphosphate hydrolases"/>
    <property type="match status" value="1"/>
</dbReference>
<dbReference type="InterPro" id="IPR027417">
    <property type="entry name" value="P-loop_NTPase"/>
</dbReference>
<sequence>MRLQTIRLSNFQSFGAAPTEIWLEEITYLIGHNGSGKTAALQALCRLFAFEPSLRRILRSDFHVPFNEEAPPDERQLWIEADFLFPELGDEDDDDNSTVAPHFGHMRLDEIDGTPRVRFRLTATMGLDGDIEESMVYVLDINADGSPLSTAQVPRSERKHIHVHYLPARRDPADHIAYGANALLGRMLRAVNWDAERAVIKGLTDQISDSLAANQSINTFSKSLKSTWSTLHKGSFFVDPKLTFATSEIEALLRHMSVSFTPGHDEQLVDFSRLSDGQKSMLYLSLVLSSQAIGRAVLAEDDDSFDAEKLRPPVFTLVAVEEPENSLSPHYLGRIVNALNKMTSEGDAQALIATHAPTMLRRVAPERIRYLRLTRNRTSRVMHIPLPENGDEAHKFVREAVQAFPEVYFSRLVVLGEGDSEEIVLPRLLQAKGAPVDESAVSIAPLGGRHVNHFWRLLSSLQIPYLTLLDLDVARYAAGWGRIKYVNDQLVKFEPTKALPDDWDLPKWDAVEKPVRTHHYFEDEKSVFLELENRGVFFSAPMDLDFSMLLAYPVAYDAEKETPEESTIKAVLGKNHQDASQYSEDEQQLFSTYHRSFKLGSKPAAHIDALANLSDADLLANIPESFGRLADAVIAKLEELPE</sequence>
<keyword evidence="3" id="KW-0255">Endonuclease</keyword>
<dbReference type="InterPro" id="IPR034139">
    <property type="entry name" value="TOPRIM_OLD"/>
</dbReference>
<evidence type="ECO:0000313" key="4">
    <source>
        <dbReference type="Proteomes" id="UP000198500"/>
    </source>
</evidence>
<proteinExistence type="predicted"/>
<gene>
    <name evidence="3" type="ORF">SAMN05443545_11010</name>
</gene>
<keyword evidence="3" id="KW-0540">Nuclease</keyword>
<dbReference type="STRING" id="574349.SAMN05443545_11010"/>
<keyword evidence="3" id="KW-0378">Hydrolase</keyword>
<dbReference type="Pfam" id="PF20469">
    <property type="entry name" value="OLD-like_TOPRIM"/>
    <property type="match status" value="1"/>
</dbReference>
<dbReference type="EMBL" id="FNNI01000010">
    <property type="protein sequence ID" value="SDY04992.1"/>
    <property type="molecule type" value="Genomic_DNA"/>
</dbReference>
<feature type="domain" description="OLD protein-like TOPRIM" evidence="2">
    <location>
        <begin position="409"/>
        <end position="472"/>
    </location>
</feature>
<keyword evidence="4" id="KW-1185">Reference proteome</keyword>
<reference evidence="3 4" key="1">
    <citation type="submission" date="2016-10" db="EMBL/GenBank/DDBJ databases">
        <authorList>
            <person name="de Groot N.N."/>
        </authorList>
    </citation>
    <scope>NUCLEOTIDE SEQUENCE [LARGE SCALE GENOMIC DNA]</scope>
    <source>
        <strain evidence="3 4">DSM 19219</strain>
    </source>
</reference>
<protein>
    <submittedName>
        <fullName evidence="3">Predicted ATP-dependent endonuclease of the OLD family, contains P-loop ATPase and TOPRIM domains</fullName>
    </submittedName>
</protein>
<dbReference type="RefSeq" id="WP_092571832.1">
    <property type="nucleotide sequence ID" value="NZ_BMXH01000011.1"/>
</dbReference>
<dbReference type="GO" id="GO:0005524">
    <property type="term" value="F:ATP binding"/>
    <property type="evidence" value="ECO:0007669"/>
    <property type="project" value="InterPro"/>
</dbReference>
<evidence type="ECO:0000259" key="2">
    <source>
        <dbReference type="Pfam" id="PF20469"/>
    </source>
</evidence>
<dbReference type="GO" id="GO:0004519">
    <property type="term" value="F:endonuclease activity"/>
    <property type="evidence" value="ECO:0007669"/>
    <property type="project" value="UniProtKB-KW"/>
</dbReference>
<feature type="domain" description="ATPase AAA-type core" evidence="1">
    <location>
        <begin position="26"/>
        <end position="358"/>
    </location>
</feature>
<dbReference type="Proteomes" id="UP000198500">
    <property type="component" value="Unassembled WGS sequence"/>
</dbReference>
<accession>A0A1H3GNT6</accession>
<dbReference type="GO" id="GO:0016887">
    <property type="term" value="F:ATP hydrolysis activity"/>
    <property type="evidence" value="ECO:0007669"/>
    <property type="project" value="InterPro"/>
</dbReference>
<dbReference type="Pfam" id="PF13304">
    <property type="entry name" value="AAA_21"/>
    <property type="match status" value="1"/>
</dbReference>
<dbReference type="CDD" id="cd01026">
    <property type="entry name" value="TOPRIM_OLD"/>
    <property type="match status" value="1"/>
</dbReference>
<dbReference type="OrthoDB" id="3322489at2"/>
<evidence type="ECO:0000313" key="3">
    <source>
        <dbReference type="EMBL" id="SDY04992.1"/>
    </source>
</evidence>
<dbReference type="AlphaFoldDB" id="A0A1H3GNT6"/>